<keyword evidence="3" id="KW-1185">Reference proteome</keyword>
<dbReference type="EMBL" id="JAFHLR010000030">
    <property type="protein sequence ID" value="KAG5472867.1"/>
    <property type="molecule type" value="Genomic_DNA"/>
</dbReference>
<proteinExistence type="predicted"/>
<dbReference type="Gene3D" id="3.40.50.11500">
    <property type="match status" value="1"/>
</dbReference>
<comment type="caution">
    <text evidence="2">The sequence shown here is derived from an EMBL/GenBank/DDBJ whole genome shotgun (WGS) entry which is preliminary data.</text>
</comment>
<dbReference type="InterPro" id="IPR012860">
    <property type="entry name" value="Afi1_N"/>
</dbReference>
<dbReference type="Proteomes" id="UP000674143">
    <property type="component" value="Unassembled WGS sequence"/>
</dbReference>
<sequence length="949" mass="99411">MRKSSSAAVAAAPLATSLIAAEFDIDTGACLRACYPRPPAPPSRASSSSFVECVAPPGIAGHTEYFANVMLPDGAEKVRVTRTVFVVNRPQPPSYLRFPVYRFTRASASTDRSHAEVVWERRPGEDTALYVPEVLLIDATTEEMSLRYKDTVIEAPCVVPVENISSLPSIPAGVVRFTKQLEAMLKNDGALATSHSASFAAGGDAGVIDVAAAGASGTAGRGGSLGGTATATGGGGASGGNGGSANGDYVFVVIDYTSAAAAREGGYLMKAAHFDRFLKALTTMLRREKATAAAAPGASSTDKTGNASVAAAACECIETPPAKDGSLGTMVSPPKAQPSRAPIATFSTTDNIGGLPCSVDVYGGCRAALGDGCSPGSPDSRLVGAGGGADTPITPNSMAPCSHLMLPGADPTSSDGDGYSDSVVGGHHGNAWTPLPVVAEATPKGSKGASTERSEPVLFGLCAVVSKLDSTARRGGITKSVAVLGPSLVWLEPFFPVLVAAAQYCCDVNGTDASALRELQRILKRCYDSINNAAGVVASGRAKVDQMTAEISKLCTLGSGQQAYVYYNDAPFGDTIKAKIPLSPEPSDIVFTRYSLESLIEALGPSWLQLLLGILTEKKILILSRKGEAADVCEAALSLGIIGNLLDCNFMAQKVFPYVSVSSVDYFMRVPGYIVGTLNPIFDNVNPWSWDLLCDLDNKSVITAAERLHRRATGLSSAVGGNWSAATAGLANAVGVGGGSDAEALRNFPVPLQQLYKQLVNTIYHLRALRIGAVERNRRLRLMVEDFLYTMVLVGHVTGGTVPVPNVFYPTFTHRSVAALRSEMMLTSMMDNVRSHILHHNENPALLLHCVALRHCAGGETPVHRTLQALLALLNTAYDVRLFLRRMPLAVGGLNAVGMQLTSPSAEARAAAAELLARVELVPEGKAAIASMNNFFLMVYENSVAGADR</sequence>
<evidence type="ECO:0000259" key="1">
    <source>
        <dbReference type="Pfam" id="PF07792"/>
    </source>
</evidence>
<evidence type="ECO:0000313" key="2">
    <source>
        <dbReference type="EMBL" id="KAG5472867.1"/>
    </source>
</evidence>
<dbReference type="AlphaFoldDB" id="A0A836KHE1"/>
<dbReference type="GO" id="GO:0051666">
    <property type="term" value="P:actin cortical patch localization"/>
    <property type="evidence" value="ECO:0007669"/>
    <property type="project" value="TreeGrafter"/>
</dbReference>
<name>A0A836KHE1_9TRYP</name>
<evidence type="ECO:0000313" key="3">
    <source>
        <dbReference type="Proteomes" id="UP000674143"/>
    </source>
</evidence>
<dbReference type="KEGG" id="loi:92358160"/>
<dbReference type="InterPro" id="IPR043153">
    <property type="entry name" value="DENN_C"/>
</dbReference>
<protein>
    <recommendedName>
        <fullName evidence="1">Arf3-interacting protein 1 N-terminal domain-containing protein</fullName>
    </recommendedName>
</protein>
<dbReference type="PANTHER" id="PTHR28245:SF1">
    <property type="entry name" value="ARF3-INTERACTING PROTEIN 1"/>
    <property type="match status" value="1"/>
</dbReference>
<dbReference type="Pfam" id="PF07792">
    <property type="entry name" value="Afi1"/>
    <property type="match status" value="1"/>
</dbReference>
<dbReference type="InterPro" id="IPR052809">
    <property type="entry name" value="Actin_polarity_regulatory"/>
</dbReference>
<dbReference type="PANTHER" id="PTHR28245">
    <property type="entry name" value="ARF3-INTERACTING PROTEIN 1"/>
    <property type="match status" value="1"/>
</dbReference>
<gene>
    <name evidence="2" type="ORF">LSCM4_02192</name>
</gene>
<accession>A0A836KHE1</accession>
<dbReference type="RefSeq" id="XP_067061263.1">
    <property type="nucleotide sequence ID" value="XM_067204226.1"/>
</dbReference>
<organism evidence="2 3">
    <name type="scientific">Leishmania orientalis</name>
    <dbReference type="NCBI Taxonomy" id="2249476"/>
    <lineage>
        <taxon>Eukaryota</taxon>
        <taxon>Discoba</taxon>
        <taxon>Euglenozoa</taxon>
        <taxon>Kinetoplastea</taxon>
        <taxon>Metakinetoplastina</taxon>
        <taxon>Trypanosomatida</taxon>
        <taxon>Trypanosomatidae</taxon>
        <taxon>Leishmaniinae</taxon>
        <taxon>Leishmania</taxon>
    </lineage>
</organism>
<feature type="domain" description="Arf3-interacting protein 1 N-terminal" evidence="1">
    <location>
        <begin position="18"/>
        <end position="89"/>
    </location>
</feature>
<reference evidence="3" key="2">
    <citation type="journal article" date="2021" name="Sci. Data">
        <title>Chromosome-scale genome sequencing, assembly and annotation of six genomes from subfamily Leishmaniinae.</title>
        <authorList>
            <person name="Almutairi H."/>
            <person name="Urbaniak M.D."/>
            <person name="Bates M.D."/>
            <person name="Jariyapan N."/>
            <person name="Kwakye-Nuako G."/>
            <person name="Thomaz Soccol V."/>
            <person name="Al-Salem W.S."/>
            <person name="Dillon R.J."/>
            <person name="Bates P.A."/>
            <person name="Gatherer D."/>
        </authorList>
    </citation>
    <scope>NUCLEOTIDE SEQUENCE [LARGE SCALE GENOMIC DNA]</scope>
</reference>
<dbReference type="GO" id="GO:0005886">
    <property type="term" value="C:plasma membrane"/>
    <property type="evidence" value="ECO:0007669"/>
    <property type="project" value="TreeGrafter"/>
</dbReference>
<dbReference type="Pfam" id="PF08616">
    <property type="entry name" value="SPA"/>
    <property type="match status" value="1"/>
</dbReference>
<reference evidence="3" key="1">
    <citation type="journal article" date="2021" name="Microbiol. Resour. Announc.">
        <title>LGAAP: Leishmaniinae Genome Assembly and Annotation Pipeline.</title>
        <authorList>
            <person name="Almutairi H."/>
            <person name="Urbaniak M.D."/>
            <person name="Bates M.D."/>
            <person name="Jariyapan N."/>
            <person name="Kwakye-Nuako G."/>
            <person name="Thomaz-Soccol V."/>
            <person name="Al-Salem W.S."/>
            <person name="Dillon R.J."/>
            <person name="Bates P.A."/>
            <person name="Gatherer D."/>
        </authorList>
    </citation>
    <scope>NUCLEOTIDE SEQUENCE [LARGE SCALE GENOMIC DNA]</scope>
</reference>
<dbReference type="GeneID" id="92358160"/>